<accession>G1K9R9</accession>
<feature type="region of interest" description="Disordered" evidence="12">
    <location>
        <begin position="1060"/>
        <end position="1110"/>
    </location>
</feature>
<feature type="compositionally biased region" description="Polar residues" evidence="12">
    <location>
        <begin position="269"/>
        <end position="281"/>
    </location>
</feature>
<feature type="coiled-coil region" evidence="11">
    <location>
        <begin position="136"/>
        <end position="174"/>
    </location>
</feature>
<dbReference type="InterPro" id="IPR058029">
    <property type="entry name" value="Tubulin-bd_CENPJ"/>
</dbReference>
<dbReference type="InterPro" id="IPR009852">
    <property type="entry name" value="CENPJ_C_dom"/>
</dbReference>
<dbReference type="Pfam" id="PF07202">
    <property type="entry name" value="Tcp10_C"/>
    <property type="match status" value="4"/>
</dbReference>
<dbReference type="GO" id="GO:0015631">
    <property type="term" value="F:tubulin binding"/>
    <property type="evidence" value="ECO:0000318"/>
    <property type="project" value="GO_Central"/>
</dbReference>
<evidence type="ECO:0000256" key="4">
    <source>
        <dbReference type="ARBA" id="ARBA00022553"/>
    </source>
</evidence>
<protein>
    <recommendedName>
        <fullName evidence="8">Centrosomal P4.1-associated protein</fullName>
    </recommendedName>
    <alternativeName>
        <fullName evidence="9">Centromere protein J</fullName>
    </alternativeName>
    <alternativeName>
        <fullName evidence="10">Centrosome assembly and centriole elongation protein</fullName>
    </alternativeName>
</protein>
<feature type="domain" description="Centromere protein J C-terminal" evidence="13">
    <location>
        <begin position="1291"/>
        <end position="1320"/>
    </location>
</feature>
<feature type="domain" description="Centromere protein J C-terminal" evidence="13">
    <location>
        <begin position="1216"/>
        <end position="1244"/>
    </location>
</feature>
<dbReference type="GO" id="GO:0044458">
    <property type="term" value="P:motile cilium assembly"/>
    <property type="evidence" value="ECO:0007669"/>
    <property type="project" value="Ensembl"/>
</dbReference>
<sequence length="1333" mass="150636">MATSADLNWEENLAAHWMSDASRAGVILNPMFPNMKITRANSFENAPLSLGVHSLYSSRSSSLSEDSLHKGQAFRLTNPCEEMLDGPNILFPNSLAKQDHVAMVQEAPATLLASQTDPECDEFEDIGENHCSDQLLQKLEQLKGVQQHKQEQLRRQQMDQIQKLMEEQQKLLSRVSGQQTHSGFTVTEDGMNQRYVQPTHLFPVPYLPSRCHDDSAHLDSVSCISSPTERRDSLEKLKNGQALKGSLSEKDMPFKAQDGIESEDRSDLTGENNWSPEQNSLACGDGDVSCEWKAYTESSKRLAAGKCSGSLNAEERPLLATIEERKQTFEEFLEEQIQLEEQRLSQKGNVEDTSKTTFQKPVAKHPFLKRGEGLSRFTNAKSRVAKQKESKVSLHPDISEVSNSVKANKLQLHRKTAPSNKDQVSDNVVPKEGCQNAKMKKGFTARKRTVFRKGIPLSARENPNERKPGELRKSIRSQINDENNKENVTAPVALNEIDILPGEKPEHPLKPARCLTDAFEEGPDFSFELSFQRKLENWDTEKEKEKNELDEFLFLEQAADEISFASNSSLIVRILDQGQHISTGHRLSSTPVKSRPEQMHVLDITAVNSRNGEWYVSQDNNERTRATVVGCQSHESLKNHQNKFDSKISQAFPTEGFQDFRNPSWDDEDGSDSSSDKTSESEEEFETTIKPVSERPKNLALKYSSDYKIPELSEYEGKAKDPNKEASPDLQGKNPCSCPANEISRDPISENICCGNSNDVEFGDETTWSDFEEHGNQCNELENSGLVIKVPLPSNGSAKNELMFPDKVIKRKVAMVKKGEEVPHQNLTDDGEVTAPPTTDLMLKLFPALKPKQKVDAPQKHDAKPNTSQEESGDSARSQILKDKLVQLETEIERFRVENASLTKLREERENAMVNLRKEIADFEQQKVKELAQIEDFKKEEVRKLQKERKVFEKYAQAARAIPDKKERDEIQALKQQMATLQGDLKRREAKWSTTHMRLRDQIEALTKENLQLREEIKIMERCRLEAWKRKEASANKKKTDSSYAKRAESIHSSAILQKSQTFSSVHQTEKNSKMNGKCDPPSEEKTFAKPKPSAVHKDGSSDNSVKPFEDSSRNFMVNLPASGIVDSASIVTPDTSDGEHRIVEGEATHPDGKVEKLLKNGSHLIIFPNGTRKEVSYDGKITTVSFFNGDIKQILEDQRVVYYYADAKTTHTTYPTGLEVLHFSNGQIEKHFPDGRKEIVFPDQTIKNVFTDGREVNIFPDGTIVHIQQDGSRMIEFNNGQQEMHTAHFKRREYPDGTIKTVYVDGRQETQYASGRVRVKDKDGNVIMDTLP</sequence>
<evidence type="ECO:0000256" key="2">
    <source>
        <dbReference type="ARBA" id="ARBA00005627"/>
    </source>
</evidence>
<evidence type="ECO:0000256" key="7">
    <source>
        <dbReference type="ARBA" id="ARBA00064598"/>
    </source>
</evidence>
<keyword evidence="4" id="KW-0597">Phosphoprotein</keyword>
<feature type="compositionally biased region" description="Basic and acidic residues" evidence="12">
    <location>
        <begin position="714"/>
        <end position="727"/>
    </location>
</feature>
<keyword evidence="6" id="KW-0206">Cytoskeleton</keyword>
<keyword evidence="3" id="KW-0963">Cytoplasm</keyword>
<evidence type="ECO:0000256" key="1">
    <source>
        <dbReference type="ARBA" id="ARBA00004114"/>
    </source>
</evidence>
<evidence type="ECO:0000256" key="11">
    <source>
        <dbReference type="SAM" id="Coils"/>
    </source>
</evidence>
<dbReference type="GeneTree" id="ENSGT00530000063927"/>
<dbReference type="GO" id="GO:0007224">
    <property type="term" value="P:smoothened signaling pathway"/>
    <property type="evidence" value="ECO:0007669"/>
    <property type="project" value="Ensembl"/>
</dbReference>
<dbReference type="GO" id="GO:0036064">
    <property type="term" value="C:ciliary basal body"/>
    <property type="evidence" value="ECO:0007669"/>
    <property type="project" value="Ensembl"/>
</dbReference>
<feature type="domain" description="Centromere protein J C-terminal" evidence="13">
    <location>
        <begin position="1252"/>
        <end position="1286"/>
    </location>
</feature>
<dbReference type="GO" id="GO:0061511">
    <property type="term" value="P:centriole elongation"/>
    <property type="evidence" value="ECO:0000318"/>
    <property type="project" value="GO_Central"/>
</dbReference>
<dbReference type="InterPro" id="IPR047002">
    <property type="entry name" value="Tcp10_C_sf"/>
</dbReference>
<feature type="domain" description="Centromere protein J C-terminal" evidence="13">
    <location>
        <begin position="1149"/>
        <end position="1176"/>
    </location>
</feature>
<evidence type="ECO:0000256" key="10">
    <source>
        <dbReference type="ARBA" id="ARBA00083148"/>
    </source>
</evidence>
<dbReference type="eggNOG" id="ENOG502QQR0">
    <property type="taxonomic scope" value="Eukaryota"/>
</dbReference>
<name>G1K9R9_ANOCA</name>
<feature type="region of interest" description="Disordered" evidence="12">
    <location>
        <begin position="241"/>
        <end position="282"/>
    </location>
</feature>
<reference evidence="15" key="2">
    <citation type="submission" date="2025-08" db="UniProtKB">
        <authorList>
            <consortium name="Ensembl"/>
        </authorList>
    </citation>
    <scope>IDENTIFICATION</scope>
</reference>
<evidence type="ECO:0000256" key="6">
    <source>
        <dbReference type="ARBA" id="ARBA00023212"/>
    </source>
</evidence>
<evidence type="ECO:0000259" key="13">
    <source>
        <dbReference type="Pfam" id="PF07202"/>
    </source>
</evidence>
<evidence type="ECO:0000256" key="12">
    <source>
        <dbReference type="SAM" id="MobiDB-lite"/>
    </source>
</evidence>
<evidence type="ECO:0000256" key="3">
    <source>
        <dbReference type="ARBA" id="ARBA00022490"/>
    </source>
</evidence>
<reference evidence="15 16" key="1">
    <citation type="submission" date="2009-12" db="EMBL/GenBank/DDBJ databases">
        <title>The Genome Sequence of Anolis carolinensis (Green Anole Lizard).</title>
        <authorList>
            <consortium name="The Genome Sequencing Platform"/>
            <person name="Di Palma F."/>
            <person name="Alfoldi J."/>
            <person name="Heiman D."/>
            <person name="Young S."/>
            <person name="Grabherr M."/>
            <person name="Johnson J."/>
            <person name="Lander E.S."/>
            <person name="Lindblad-Toh K."/>
        </authorList>
    </citation>
    <scope>NUCLEOTIDE SEQUENCE [LARGE SCALE GENOMIC DNA]</scope>
    <source>
        <strain evidence="15 16">JBL SC #1</strain>
    </source>
</reference>
<evidence type="ECO:0000256" key="5">
    <source>
        <dbReference type="ARBA" id="ARBA00022701"/>
    </source>
</evidence>
<dbReference type="InterPro" id="IPR026581">
    <property type="entry name" value="TCP10L/CENPJ"/>
</dbReference>
<dbReference type="GO" id="GO:0060271">
    <property type="term" value="P:cilium assembly"/>
    <property type="evidence" value="ECO:0000318"/>
    <property type="project" value="GO_Central"/>
</dbReference>
<evidence type="ECO:0000313" key="15">
    <source>
        <dbReference type="Ensembl" id="ENSACAP00000001606.3"/>
    </source>
</evidence>
<gene>
    <name evidence="15" type="primary">cenpj</name>
</gene>
<keyword evidence="16" id="KW-1185">Reference proteome</keyword>
<feature type="compositionally biased region" description="Polar residues" evidence="12">
    <location>
        <begin position="865"/>
        <end position="878"/>
    </location>
</feature>
<dbReference type="STRING" id="28377.ENSACAP00000001606"/>
<dbReference type="Gene3D" id="2.60.450.20">
    <property type="match status" value="1"/>
</dbReference>
<evidence type="ECO:0000259" key="14">
    <source>
        <dbReference type="Pfam" id="PF25779"/>
    </source>
</evidence>
<feature type="region of interest" description="Disordered" evidence="12">
    <location>
        <begin position="714"/>
        <end position="735"/>
    </location>
</feature>
<comment type="similarity">
    <text evidence="2">Belongs to the TCP10 family.</text>
</comment>
<dbReference type="PANTHER" id="PTHR10331:SF23">
    <property type="entry name" value="CENTROMERE PROTEIN J"/>
    <property type="match status" value="1"/>
</dbReference>
<dbReference type="PANTHER" id="PTHR10331">
    <property type="entry name" value="T COMPLEX PROTEIN 10"/>
    <property type="match status" value="1"/>
</dbReference>
<feature type="domain" description="CENPJ tubulin-binding region" evidence="14">
    <location>
        <begin position="312"/>
        <end position="379"/>
    </location>
</feature>
<comment type="subcellular location">
    <subcellularLocation>
        <location evidence="1">Cytoplasm</location>
        <location evidence="1">Cytoskeleton</location>
        <location evidence="1">Microtubule organizing center</location>
        <location evidence="1">Centrosome</location>
        <location evidence="1">Centriole</location>
    </subcellularLocation>
</comment>
<feature type="region of interest" description="Disordered" evidence="12">
    <location>
        <begin position="853"/>
        <end position="879"/>
    </location>
</feature>
<evidence type="ECO:0000313" key="16">
    <source>
        <dbReference type="Proteomes" id="UP000001646"/>
    </source>
</evidence>
<feature type="region of interest" description="Disordered" evidence="12">
    <location>
        <begin position="656"/>
        <end position="693"/>
    </location>
</feature>
<dbReference type="Proteomes" id="UP000001646">
    <property type="component" value="Chromosome 3"/>
</dbReference>
<dbReference type="GO" id="GO:0005813">
    <property type="term" value="C:centrosome"/>
    <property type="evidence" value="ECO:0000318"/>
    <property type="project" value="GO_Central"/>
</dbReference>
<dbReference type="GO" id="GO:1905515">
    <property type="term" value="P:non-motile cilium assembly"/>
    <property type="evidence" value="ECO:0007669"/>
    <property type="project" value="Ensembl"/>
</dbReference>
<dbReference type="Bgee" id="ENSACAG00000001683">
    <property type="expression patterns" value="Expressed in forelimb bud and 10 other cell types or tissues"/>
</dbReference>
<organism evidence="15 16">
    <name type="scientific">Anolis carolinensis</name>
    <name type="common">Green anole</name>
    <name type="synonym">American chameleon</name>
    <dbReference type="NCBI Taxonomy" id="28377"/>
    <lineage>
        <taxon>Eukaryota</taxon>
        <taxon>Metazoa</taxon>
        <taxon>Chordata</taxon>
        <taxon>Craniata</taxon>
        <taxon>Vertebrata</taxon>
        <taxon>Euteleostomi</taxon>
        <taxon>Lepidosauria</taxon>
        <taxon>Squamata</taxon>
        <taxon>Bifurcata</taxon>
        <taxon>Unidentata</taxon>
        <taxon>Episquamata</taxon>
        <taxon>Toxicofera</taxon>
        <taxon>Iguania</taxon>
        <taxon>Dactyloidae</taxon>
        <taxon>Anolis</taxon>
    </lineage>
</organism>
<comment type="subunit">
    <text evidence="7">Forms homodimers. Associates with microtubules plus ends; binds to beta-tubulin subunits exposed on microtubule outer surface at its distal tip; also associates with microtubule lattice. Associated with the gamma-tubulin complex. Interacts with the head domain of EPB41. Interacts with LYST. Interacts with CEP152 (via C-terminus). Interacts with STIL. Forms a complex with STIL and SASS6.</text>
</comment>
<keyword evidence="11" id="KW-0175">Coiled coil</keyword>
<proteinExistence type="inferred from homology"/>
<dbReference type="InParanoid" id="G1K9R9"/>
<feature type="compositionally biased region" description="Basic and acidic residues" evidence="12">
    <location>
        <begin position="853"/>
        <end position="864"/>
    </location>
</feature>
<evidence type="ECO:0000256" key="9">
    <source>
        <dbReference type="ARBA" id="ARBA00081769"/>
    </source>
</evidence>
<dbReference type="FunFam" id="2.60.450.20:FF:000001">
    <property type="entry name" value="Centromere protein J"/>
    <property type="match status" value="1"/>
</dbReference>
<dbReference type="GO" id="GO:1902857">
    <property type="term" value="P:positive regulation of non-motile cilium assembly"/>
    <property type="evidence" value="ECO:0007669"/>
    <property type="project" value="Ensembl"/>
</dbReference>
<dbReference type="GO" id="GO:0005814">
    <property type="term" value="C:centriole"/>
    <property type="evidence" value="ECO:0000318"/>
    <property type="project" value="GO_Central"/>
</dbReference>
<dbReference type="GO" id="GO:0005874">
    <property type="term" value="C:microtubule"/>
    <property type="evidence" value="ECO:0007669"/>
    <property type="project" value="UniProtKB-KW"/>
</dbReference>
<reference evidence="15" key="3">
    <citation type="submission" date="2025-09" db="UniProtKB">
        <authorList>
            <consortium name="Ensembl"/>
        </authorList>
    </citation>
    <scope>IDENTIFICATION</scope>
</reference>
<keyword evidence="5" id="KW-0493">Microtubule</keyword>
<dbReference type="Pfam" id="PF25779">
    <property type="entry name" value="Tubulin-bind_CPAP"/>
    <property type="match status" value="1"/>
</dbReference>
<dbReference type="HOGENOM" id="CLU_008072_0_0_1"/>
<evidence type="ECO:0000256" key="8">
    <source>
        <dbReference type="ARBA" id="ARBA00069791"/>
    </source>
</evidence>
<dbReference type="Ensembl" id="ENSACAT00000001645.4">
    <property type="protein sequence ID" value="ENSACAP00000001606.3"/>
    <property type="gene ID" value="ENSACAG00000001683.4"/>
</dbReference>